<dbReference type="InterPro" id="IPR023296">
    <property type="entry name" value="Glyco_hydro_beta-prop_sf"/>
</dbReference>
<evidence type="ECO:0000256" key="2">
    <source>
        <dbReference type="ARBA" id="ARBA00022801"/>
    </source>
</evidence>
<dbReference type="InterPro" id="IPR013320">
    <property type="entry name" value="ConA-like_dom_sf"/>
</dbReference>
<dbReference type="PANTHER" id="PTHR42800">
    <property type="entry name" value="EXOINULINASE INUD (AFU_ORTHOLOGUE AFUA_5G00480)"/>
    <property type="match status" value="1"/>
</dbReference>
<feature type="signal peptide" evidence="4">
    <location>
        <begin position="1"/>
        <end position="21"/>
    </location>
</feature>
<dbReference type="Proteomes" id="UP000557717">
    <property type="component" value="Unassembled WGS sequence"/>
</dbReference>
<dbReference type="Pfam" id="PF08244">
    <property type="entry name" value="Glyco_hydro_32C"/>
    <property type="match status" value="1"/>
</dbReference>
<reference evidence="7 8" key="1">
    <citation type="submission" date="2020-08" db="EMBL/GenBank/DDBJ databases">
        <title>Genomic Encyclopedia of Type Strains, Phase IV (KMG-IV): sequencing the most valuable type-strain genomes for metagenomic binning, comparative biology and taxonomic classification.</title>
        <authorList>
            <person name="Goeker M."/>
        </authorList>
    </citation>
    <scope>NUCLEOTIDE SEQUENCE [LARGE SCALE GENOMIC DNA]</scope>
    <source>
        <strain evidence="7 8">YC6886</strain>
    </source>
</reference>
<comment type="similarity">
    <text evidence="1">Belongs to the glycosyl hydrolase 32 family.</text>
</comment>
<sequence length="1229" mass="131793">MQRFLSILAVALPALSLFSQAEVTLLFPNSDFEAGTLDHWTASGAAFSTRQPTAGDNPVARGRESAFVQGGFWVGSYENYDGQSGAPGETRGDGATGTLTSEEFLISRRYLSFRIGGGDGSQVGVKLWCEGEERVMATGHQSECMVPVSFDAQEWLGKTARIVVFDEATGGWGHINVDDFRGSDEPLPGADGGFEITSGLPVVDLPPVGYDQEWRPQFHFSSRRNWLNDPNGMVFDGESYHLFFQHNPVGTGWGNMSWGHATSPDMIHWRQHPHALLPYQVDGQYGTIYSGSAVVDEFNHLGVQVGSRKTLVAFYTFAGTREPFYQAMAYSTDGGVHWNYWNHGRAVVPNQGLDAGERDPKVFWHAPSQRWVMVLWVQLNPGRVRLLTSPNLTDWTFASDLERSWAFECMDLVPLAVDGDREETKWVIYDASFDYEIGSFDGTTFTTEVGPLHASHGNFYAAQSFNQAPAGRVVQMGWMSGGPDSSARYGVPFNQQMSIPCDLSLKTTSEGVRLCAWPVPELDALVGEELTVGPGDLAPGENALAEMPGTRMVDLSLEWEPGTADAVVLDLPGTSIRYTAASRSLSFVNEAGDWASLVDGPVTLREGKVRLRVLLDRLTLEAFVFEGEQFGSHYIAPENGSLSPSLRAEGGVARLGQGRWRSLDSSWSEDGPMSSSLRNPGLEEGLPAEMDSRTEAFGWEVFGGNGGEVRFLDDTGDAFPEEEGYPAFFGTGAVALSPGGETVGLVQSLGWVGLGDLGRTLEAGASLLRLEEGSEGVVSVSFRKGVTVGSGGSGGSQIGEADEASLTQEEGWRRLEAQLTLGPEDLGTEVFLVLMSAGDSRFLADEVSLQATAPAHASGALAYEGFENPVGLGSLSGGAAGFGWEGPWVTVNGGSADVVEGSLRAPEGSPVELLESATGNHAKLPNGCRVGRRLDVSSTGPFGQAGYVDANGRIGADGTTLYVSFLQQPDGTSKFYEFEFHRDDLGDSGRIAGIGNDQDGGQVALRAPNSVQTALGVGTTEVNLYVVRIDFQPGADDIRVYRNPEGSDEPMVPTLTLSAVADLSFNGISFGAFVNGRTVAHDEIRMAESWDEVVALDAYQAWGRRMGLGVDASFEGDADGDALANGLEWWLNGDPRVDDASKLMAFETDTGVSLSFEMAHSGGEGRSLFVQWSEDLDGAWTSVPIHLGGGTYPGGLIVETTGDSSPYDVSIRLAPGLGRRFIRLLAEGE</sequence>
<dbReference type="InterPro" id="IPR013189">
    <property type="entry name" value="Glyco_hydro_32_C"/>
</dbReference>
<evidence type="ECO:0000259" key="5">
    <source>
        <dbReference type="Pfam" id="PF00251"/>
    </source>
</evidence>
<dbReference type="GO" id="GO:0004575">
    <property type="term" value="F:sucrose alpha-glucosidase activity"/>
    <property type="evidence" value="ECO:0007669"/>
    <property type="project" value="TreeGrafter"/>
</dbReference>
<keyword evidence="8" id="KW-1185">Reference proteome</keyword>
<feature type="domain" description="Glycosyl hydrolase family 32 C-terminal" evidence="6">
    <location>
        <begin position="572"/>
        <end position="654"/>
    </location>
</feature>
<evidence type="ECO:0000259" key="6">
    <source>
        <dbReference type="Pfam" id="PF08244"/>
    </source>
</evidence>
<keyword evidence="3" id="KW-0326">Glycosidase</keyword>
<evidence type="ECO:0000313" key="7">
    <source>
        <dbReference type="EMBL" id="MBB5351450.1"/>
    </source>
</evidence>
<dbReference type="InterPro" id="IPR013148">
    <property type="entry name" value="Glyco_hydro_32_N"/>
</dbReference>
<dbReference type="InterPro" id="IPR001362">
    <property type="entry name" value="Glyco_hydro_32"/>
</dbReference>
<dbReference type="Gene3D" id="2.60.120.560">
    <property type="entry name" value="Exo-inulinase, domain 1"/>
    <property type="match status" value="1"/>
</dbReference>
<accession>A0A840VBZ5</accession>
<keyword evidence="2 7" id="KW-0378">Hydrolase</keyword>
<dbReference type="Pfam" id="PF00251">
    <property type="entry name" value="Glyco_hydro_32N"/>
    <property type="match status" value="1"/>
</dbReference>
<evidence type="ECO:0000313" key="8">
    <source>
        <dbReference type="Proteomes" id="UP000557717"/>
    </source>
</evidence>
<dbReference type="AlphaFoldDB" id="A0A840VBZ5"/>
<gene>
    <name evidence="7" type="ORF">HNR46_001686</name>
</gene>
<dbReference type="GO" id="GO:0005737">
    <property type="term" value="C:cytoplasm"/>
    <property type="evidence" value="ECO:0007669"/>
    <property type="project" value="TreeGrafter"/>
</dbReference>
<organism evidence="7 8">
    <name type="scientific">Haloferula luteola</name>
    <dbReference type="NCBI Taxonomy" id="595692"/>
    <lineage>
        <taxon>Bacteria</taxon>
        <taxon>Pseudomonadati</taxon>
        <taxon>Verrucomicrobiota</taxon>
        <taxon>Verrucomicrobiia</taxon>
        <taxon>Verrucomicrobiales</taxon>
        <taxon>Verrucomicrobiaceae</taxon>
        <taxon>Haloferula</taxon>
    </lineage>
</organism>
<dbReference type="EMBL" id="JACHFD010000006">
    <property type="protein sequence ID" value="MBB5351450.1"/>
    <property type="molecule type" value="Genomic_DNA"/>
</dbReference>
<dbReference type="RefSeq" id="WP_184017615.1">
    <property type="nucleotide sequence ID" value="NZ_JACHFD010000006.1"/>
</dbReference>
<feature type="chain" id="PRO_5032603401" evidence="4">
    <location>
        <begin position="22"/>
        <end position="1229"/>
    </location>
</feature>
<dbReference type="Gene3D" id="2.115.10.20">
    <property type="entry name" value="Glycosyl hydrolase domain, family 43"/>
    <property type="match status" value="1"/>
</dbReference>
<comment type="caution">
    <text evidence="7">The sequence shown here is derived from an EMBL/GenBank/DDBJ whole genome shotgun (WGS) entry which is preliminary data.</text>
</comment>
<dbReference type="SUPFAM" id="SSF75005">
    <property type="entry name" value="Arabinanase/levansucrase/invertase"/>
    <property type="match status" value="1"/>
</dbReference>
<proteinExistence type="inferred from homology"/>
<dbReference type="SMART" id="SM00640">
    <property type="entry name" value="Glyco_32"/>
    <property type="match status" value="1"/>
</dbReference>
<keyword evidence="4" id="KW-0732">Signal</keyword>
<evidence type="ECO:0000256" key="4">
    <source>
        <dbReference type="SAM" id="SignalP"/>
    </source>
</evidence>
<dbReference type="GO" id="GO:0005987">
    <property type="term" value="P:sucrose catabolic process"/>
    <property type="evidence" value="ECO:0007669"/>
    <property type="project" value="TreeGrafter"/>
</dbReference>
<protein>
    <submittedName>
        <fullName evidence="7">Sucrose-6-phosphate hydrolase SacC (GH32 family)</fullName>
    </submittedName>
</protein>
<name>A0A840VBZ5_9BACT</name>
<feature type="domain" description="Glycosyl hydrolase family 32 N-terminal" evidence="5">
    <location>
        <begin position="219"/>
        <end position="518"/>
    </location>
</feature>
<evidence type="ECO:0000256" key="1">
    <source>
        <dbReference type="ARBA" id="ARBA00009902"/>
    </source>
</evidence>
<dbReference type="PANTHER" id="PTHR42800:SF1">
    <property type="entry name" value="EXOINULINASE INUD (AFU_ORTHOLOGUE AFUA_5G00480)"/>
    <property type="match status" value="1"/>
</dbReference>
<dbReference type="CDD" id="cd18622">
    <property type="entry name" value="GH32_Inu-like"/>
    <property type="match status" value="1"/>
</dbReference>
<dbReference type="SUPFAM" id="SSF49899">
    <property type="entry name" value="Concanavalin A-like lectins/glucanases"/>
    <property type="match status" value="1"/>
</dbReference>
<evidence type="ECO:0000256" key="3">
    <source>
        <dbReference type="ARBA" id="ARBA00023295"/>
    </source>
</evidence>